<feature type="compositionally biased region" description="Basic residues" evidence="3">
    <location>
        <begin position="994"/>
        <end position="1004"/>
    </location>
</feature>
<comment type="subcellular location">
    <subcellularLocation>
        <location evidence="1">Nucleus</location>
    </subcellularLocation>
</comment>
<reference evidence="4 5" key="1">
    <citation type="journal article" date="2020" name="ISME J.">
        <title>Uncovering the hidden diversity of litter-decomposition mechanisms in mushroom-forming fungi.</title>
        <authorList>
            <person name="Floudas D."/>
            <person name="Bentzer J."/>
            <person name="Ahren D."/>
            <person name="Johansson T."/>
            <person name="Persson P."/>
            <person name="Tunlid A."/>
        </authorList>
    </citation>
    <scope>NUCLEOTIDE SEQUENCE [LARGE SCALE GENOMIC DNA]</scope>
    <source>
        <strain evidence="4 5">CBS 146.42</strain>
    </source>
</reference>
<evidence type="ECO:0000256" key="1">
    <source>
        <dbReference type="ARBA" id="ARBA00004123"/>
    </source>
</evidence>
<evidence type="ECO:0000256" key="2">
    <source>
        <dbReference type="ARBA" id="ARBA00023242"/>
    </source>
</evidence>
<accession>A0A8H5G4C9</accession>
<comment type="caution">
    <text evidence="4">The sequence shown here is derived from an EMBL/GenBank/DDBJ whole genome shotgun (WGS) entry which is preliminary data.</text>
</comment>
<dbReference type="PANTHER" id="PTHR13213">
    <property type="entry name" value="MYB-BINDING PROTEIN 1A FAMILY MEMBER"/>
    <property type="match status" value="1"/>
</dbReference>
<proteinExistence type="predicted"/>
<dbReference type="GO" id="GO:0000182">
    <property type="term" value="F:rDNA binding"/>
    <property type="evidence" value="ECO:0007669"/>
    <property type="project" value="TreeGrafter"/>
</dbReference>
<feature type="region of interest" description="Disordered" evidence="3">
    <location>
        <begin position="967"/>
        <end position="1004"/>
    </location>
</feature>
<feature type="region of interest" description="Disordered" evidence="3">
    <location>
        <begin position="559"/>
        <end position="613"/>
    </location>
</feature>
<keyword evidence="2" id="KW-0539">Nucleus</keyword>
<evidence type="ECO:0000313" key="4">
    <source>
        <dbReference type="EMBL" id="KAF5358052.1"/>
    </source>
</evidence>
<gene>
    <name evidence="4" type="ORF">D9756_001914</name>
</gene>
<dbReference type="Pfam" id="PF04931">
    <property type="entry name" value="DNA_pol_phi"/>
    <property type="match status" value="1"/>
</dbReference>
<evidence type="ECO:0000313" key="5">
    <source>
        <dbReference type="Proteomes" id="UP000559027"/>
    </source>
</evidence>
<sequence>MAQRERLAHSTDAYRVLHTAEVSWKAEAIGATLQQALVDYKSWTPERIAVALKMQSLYPEKDWVKTFSPTFKNGDILASTNLQVLARILKESSLEDSEESIKSGGGSWKPQLHFVWHYLLERYLPGPDSTSPPKGSFQDFFRIVVDESLFSATSSPQRKYWGFQVFQKALSRIDEERMPMLFTGNFMRSWINHLSNRDNYLHKIAQQTATEVQTFVKQNPHLGFSLILQLTGVRGSQNFDKLTKTKTVGSILLSLDAEGIQKYIQWLFSHVEDFDASDSDGIQTINHKRQWTIEQLFALIRNGSIPKSDEWVQSVLDWLAVHGLFLAKKKSSKNPIAAARSVANPPFSDELRKSCRSRLLSCLSELNTSTTVLKTGEKATKVSAVASDGEFWVSKVLKTITALEADIKHVSALVEVDEEDQELRQRSLELVKKLRSVPEDQRETARGAELLLLATTLQHYCVDDPEEVDNDSLQTCIDGATRMFPEGGKKKKKKEFKNKAEDENEGVHEPVDVLVDTIIGFLEKATAYLKTTANQVFSLLSGSVKDSTIDLVLTQLERRDPTVEEEDDNGDIEMTGVESDEDGEEGVEETEDESDQSSAQEEEDEDEEDEDIDDEEALALRDKIEQALRVNGIEPATGDSDSEEELMDDGQMMAIDEQLAEVFRSRTNEKRSGKHDAQREATHFKIRVLDLVDTYVKKQSSNPLILRFISPLVDIMTGSSSDERQLLEKTKGIFSNRLAPKLNQLPSDISKSLVVKSYQDIHNYARRVRVPGLQSAFKQCSLNLTKCLLNLEAEDVVVDAYRASLTDFFTRKNSALQPVFFEDFLRQNRVVGWKLRQDILEGSDKALNGHRLSQAFQFIHVLLPAVSMAPALKSEWNAFLPALVAKILSTGHAACTEKATLNSVQLKTVLKLAVEALRLTQRQSPEALEETWNPDSWTSLKSELIECKRFENATGLHQTCDQIANAIKTPNTGPKTKQKKRKITDLQPVPAKRETKRKKVKGDA</sequence>
<dbReference type="EMBL" id="JAACJO010000005">
    <property type="protein sequence ID" value="KAF5358052.1"/>
    <property type="molecule type" value="Genomic_DNA"/>
</dbReference>
<dbReference type="Proteomes" id="UP000559027">
    <property type="component" value="Unassembled WGS sequence"/>
</dbReference>
<feature type="region of interest" description="Disordered" evidence="3">
    <location>
        <begin position="625"/>
        <end position="644"/>
    </location>
</feature>
<feature type="compositionally biased region" description="Acidic residues" evidence="3">
    <location>
        <begin position="578"/>
        <end position="613"/>
    </location>
</feature>
<dbReference type="InterPro" id="IPR007015">
    <property type="entry name" value="DNA_pol_V/MYBBP1A"/>
</dbReference>
<dbReference type="AlphaFoldDB" id="A0A8H5G4C9"/>
<protein>
    <submittedName>
        <fullName evidence="4">Uncharacterized protein</fullName>
    </submittedName>
</protein>
<keyword evidence="5" id="KW-1185">Reference proteome</keyword>
<dbReference type="GO" id="GO:0005730">
    <property type="term" value="C:nucleolus"/>
    <property type="evidence" value="ECO:0007669"/>
    <property type="project" value="InterPro"/>
</dbReference>
<evidence type="ECO:0000256" key="3">
    <source>
        <dbReference type="SAM" id="MobiDB-lite"/>
    </source>
</evidence>
<dbReference type="GO" id="GO:0006355">
    <property type="term" value="P:regulation of DNA-templated transcription"/>
    <property type="evidence" value="ECO:0007669"/>
    <property type="project" value="InterPro"/>
</dbReference>
<dbReference type="OrthoDB" id="342531at2759"/>
<organism evidence="4 5">
    <name type="scientific">Leucocoprinus leucothites</name>
    <dbReference type="NCBI Taxonomy" id="201217"/>
    <lineage>
        <taxon>Eukaryota</taxon>
        <taxon>Fungi</taxon>
        <taxon>Dikarya</taxon>
        <taxon>Basidiomycota</taxon>
        <taxon>Agaricomycotina</taxon>
        <taxon>Agaricomycetes</taxon>
        <taxon>Agaricomycetidae</taxon>
        <taxon>Agaricales</taxon>
        <taxon>Agaricineae</taxon>
        <taxon>Agaricaceae</taxon>
        <taxon>Leucocoprinus</taxon>
    </lineage>
</organism>
<name>A0A8H5G4C9_9AGAR</name>
<dbReference type="PANTHER" id="PTHR13213:SF2">
    <property type="entry name" value="MYB-BINDING PROTEIN 1A"/>
    <property type="match status" value="1"/>
</dbReference>